<dbReference type="EMBL" id="CVRF01000001">
    <property type="protein sequence ID" value="CRK85457.1"/>
    <property type="molecule type" value="Genomic_DNA"/>
</dbReference>
<evidence type="ECO:0000256" key="3">
    <source>
        <dbReference type="ARBA" id="ARBA00022519"/>
    </source>
</evidence>
<keyword evidence="7 9" id="KW-0472">Membrane</keyword>
<keyword evidence="6 9" id="KW-1133">Transmembrane helix</keyword>
<proteinExistence type="inferred from homology"/>
<dbReference type="GO" id="GO:0043093">
    <property type="term" value="P:FtsZ-dependent cytokinesis"/>
    <property type="evidence" value="ECO:0007669"/>
    <property type="project" value="UniProtKB-UniRule"/>
</dbReference>
<comment type="function">
    <text evidence="9">Essential cell division protein. May link together the upstream cell division proteins, which are predominantly cytoplasmic, with the downstream cell division proteins, which are predominantly periplasmic. May control correct divisome assembly.</text>
</comment>
<accession>A0A0M6W7Y5</accession>
<comment type="subcellular location">
    <subcellularLocation>
        <location evidence="9">Cell inner membrane</location>
        <topology evidence="9">Single-pass type II membrane protein</topology>
    </subcellularLocation>
    <subcellularLocation>
        <location evidence="1">Membrane</location>
    </subcellularLocation>
    <text evidence="9">Localizes to the division septum.</text>
</comment>
<comment type="subunit">
    <text evidence="9">Part of a complex composed of FtsB, FtsL and FtsQ.</text>
</comment>
<evidence type="ECO:0000259" key="10">
    <source>
        <dbReference type="PROSITE" id="PS51779"/>
    </source>
</evidence>
<evidence type="ECO:0000313" key="11">
    <source>
        <dbReference type="EMBL" id="CRK85457.1"/>
    </source>
</evidence>
<dbReference type="InterPro" id="IPR045335">
    <property type="entry name" value="FtsQ_C_sf"/>
</dbReference>
<evidence type="ECO:0000256" key="1">
    <source>
        <dbReference type="ARBA" id="ARBA00004370"/>
    </source>
</evidence>
<keyword evidence="5 9" id="KW-0812">Transmembrane</keyword>
<comment type="similarity">
    <text evidence="9">Belongs to the FtsQ/DivIB family. FtsQ subfamily.</text>
</comment>
<organism evidence="11 12">
    <name type="scientific">Candidatus Providencia siddallii</name>
    <dbReference type="NCBI Taxonomy" id="1715285"/>
    <lineage>
        <taxon>Bacteria</taxon>
        <taxon>Pseudomonadati</taxon>
        <taxon>Pseudomonadota</taxon>
        <taxon>Gammaproteobacteria</taxon>
        <taxon>Enterobacterales</taxon>
        <taxon>Morganellaceae</taxon>
        <taxon>Providencia</taxon>
    </lineage>
</organism>
<reference evidence="12" key="1">
    <citation type="submission" date="2015-05" db="EMBL/GenBank/DDBJ databases">
        <authorList>
            <person name="Manzano-Marin A."/>
        </authorList>
    </citation>
    <scope>NUCLEOTIDE SEQUENCE [LARGE SCALE GENOMIC DNA]</scope>
    <source>
        <strain evidence="12">officinalis</strain>
    </source>
</reference>
<evidence type="ECO:0000256" key="2">
    <source>
        <dbReference type="ARBA" id="ARBA00022475"/>
    </source>
</evidence>
<keyword evidence="4 9" id="KW-0132">Cell division</keyword>
<sequence length="255" mass="30353">MLRIISIFKHLSKKDNNNFYKQSNGRFLCGLFSFFLILIFIIYGSWTLIIWMKNIDRLQISKIYLTGDLHYTTNEDIKKAIFSTENIGTFMSVNITAIKNKIIMIPWIHKITVRKQWPDKLKIYIIEYIPYARWNDKNIIDKNGEIFNIPYNKINKYDYVLLYSPPGTQKDILSKYNFLKKILDLQKLKIKSFSISKRYAWQIVLDNNIRIELGKKNLSERLNRFLKIYPLLLQQITDKQIDYIDLRYTNGAAVG</sequence>
<dbReference type="InterPro" id="IPR034746">
    <property type="entry name" value="POTRA"/>
</dbReference>
<evidence type="ECO:0000256" key="7">
    <source>
        <dbReference type="ARBA" id="ARBA00023136"/>
    </source>
</evidence>
<dbReference type="InterPro" id="IPR013685">
    <property type="entry name" value="POTRA_FtsQ_type"/>
</dbReference>
<dbReference type="HAMAP" id="MF_00911">
    <property type="entry name" value="FtsQ_subfam"/>
    <property type="match status" value="1"/>
</dbReference>
<dbReference type="Proteomes" id="UP000242301">
    <property type="component" value="Unassembled WGS sequence"/>
</dbReference>
<feature type="domain" description="POTRA" evidence="10">
    <location>
        <begin position="58"/>
        <end position="128"/>
    </location>
</feature>
<keyword evidence="2 9" id="KW-1003">Cell membrane</keyword>
<dbReference type="GO" id="GO:0032153">
    <property type="term" value="C:cell division site"/>
    <property type="evidence" value="ECO:0007669"/>
    <property type="project" value="UniProtKB-UniRule"/>
</dbReference>
<protein>
    <recommendedName>
        <fullName evidence="9">Cell division protein FtsQ</fullName>
    </recommendedName>
</protein>
<dbReference type="STRING" id="1715285.SOFFGTOCOR_0011"/>
<evidence type="ECO:0000256" key="8">
    <source>
        <dbReference type="ARBA" id="ARBA00023306"/>
    </source>
</evidence>
<dbReference type="PANTHER" id="PTHR35851">
    <property type="entry name" value="CELL DIVISION PROTEIN FTSQ"/>
    <property type="match status" value="1"/>
</dbReference>
<dbReference type="GO" id="GO:0005886">
    <property type="term" value="C:plasma membrane"/>
    <property type="evidence" value="ECO:0007669"/>
    <property type="project" value="UniProtKB-SubCell"/>
</dbReference>
<evidence type="ECO:0000256" key="6">
    <source>
        <dbReference type="ARBA" id="ARBA00022989"/>
    </source>
</evidence>
<dbReference type="InterPro" id="IPR026579">
    <property type="entry name" value="FtsQ"/>
</dbReference>
<dbReference type="Pfam" id="PF08478">
    <property type="entry name" value="POTRA_1"/>
    <property type="match status" value="1"/>
</dbReference>
<dbReference type="GO" id="GO:0090529">
    <property type="term" value="P:cell septum assembly"/>
    <property type="evidence" value="ECO:0007669"/>
    <property type="project" value="InterPro"/>
</dbReference>
<evidence type="ECO:0000313" key="12">
    <source>
        <dbReference type="Proteomes" id="UP000242301"/>
    </source>
</evidence>
<dbReference type="InterPro" id="IPR005548">
    <property type="entry name" value="Cell_div_FtsQ/DivIB_C"/>
</dbReference>
<keyword evidence="8 9" id="KW-0131">Cell cycle</keyword>
<keyword evidence="12" id="KW-1185">Reference proteome</keyword>
<evidence type="ECO:0000256" key="4">
    <source>
        <dbReference type="ARBA" id="ARBA00022618"/>
    </source>
</evidence>
<name>A0A0M6W7Y5_9GAMM</name>
<evidence type="ECO:0000256" key="9">
    <source>
        <dbReference type="HAMAP-Rule" id="MF_00911"/>
    </source>
</evidence>
<dbReference type="AlphaFoldDB" id="A0A0M6W7Y5"/>
<dbReference type="Pfam" id="PF03799">
    <property type="entry name" value="FtsQ_DivIB_C"/>
    <property type="match status" value="1"/>
</dbReference>
<dbReference type="Gene3D" id="3.40.50.11690">
    <property type="entry name" value="Cell division protein FtsQ/DivIB"/>
    <property type="match status" value="1"/>
</dbReference>
<feature type="transmembrane region" description="Helical" evidence="9">
    <location>
        <begin position="27"/>
        <end position="52"/>
    </location>
</feature>
<dbReference type="PANTHER" id="PTHR35851:SF1">
    <property type="entry name" value="CELL DIVISION PROTEIN FTSQ"/>
    <property type="match status" value="1"/>
</dbReference>
<dbReference type="PROSITE" id="PS51779">
    <property type="entry name" value="POTRA"/>
    <property type="match status" value="1"/>
</dbReference>
<dbReference type="Gene3D" id="3.10.20.310">
    <property type="entry name" value="membrane protein fhac"/>
    <property type="match status" value="1"/>
</dbReference>
<gene>
    <name evidence="9 11" type="primary">ftsQ</name>
    <name evidence="11" type="ORF">SOFFGTOCOR_0011</name>
</gene>
<keyword evidence="3 9" id="KW-0997">Cell inner membrane</keyword>
<evidence type="ECO:0000256" key="5">
    <source>
        <dbReference type="ARBA" id="ARBA00022692"/>
    </source>
</evidence>